<dbReference type="STRING" id="40998.A0A2P8A9Z7"/>
<dbReference type="GO" id="GO:0006360">
    <property type="term" value="P:transcription by RNA polymerase I"/>
    <property type="evidence" value="ECO:0007669"/>
    <property type="project" value="InterPro"/>
</dbReference>
<feature type="compositionally biased region" description="Polar residues" evidence="1">
    <location>
        <begin position="282"/>
        <end position="295"/>
    </location>
</feature>
<gene>
    <name evidence="2" type="ORF">B9Z65_429</name>
</gene>
<dbReference type="PANTHER" id="PTHR28155:SF1">
    <property type="entry name" value="DNA-DIRECTED RNA POLYMERASE I SUBUNIT RPA34.5-DOMAIN-CONTAINING PROTEIN"/>
    <property type="match status" value="1"/>
</dbReference>
<dbReference type="AlphaFoldDB" id="A0A2P8A9Z7"/>
<feature type="compositionally biased region" description="Polar residues" evidence="1">
    <location>
        <begin position="357"/>
        <end position="366"/>
    </location>
</feature>
<keyword evidence="3" id="KW-1185">Reference proteome</keyword>
<feature type="compositionally biased region" description="Basic and acidic residues" evidence="1">
    <location>
        <begin position="93"/>
        <end position="102"/>
    </location>
</feature>
<feature type="compositionally biased region" description="Acidic residues" evidence="1">
    <location>
        <begin position="466"/>
        <end position="475"/>
    </location>
</feature>
<dbReference type="Proteomes" id="UP000243723">
    <property type="component" value="Unassembled WGS sequence"/>
</dbReference>
<dbReference type="OrthoDB" id="76224at2759"/>
<feature type="compositionally biased region" description="Basic and acidic residues" evidence="1">
    <location>
        <begin position="536"/>
        <end position="575"/>
    </location>
</feature>
<name>A0A2P8A9Z7_9PEZI</name>
<dbReference type="Gene3D" id="6.20.250.70">
    <property type="match status" value="1"/>
</dbReference>
<evidence type="ECO:0000313" key="2">
    <source>
        <dbReference type="EMBL" id="PSK57287.1"/>
    </source>
</evidence>
<dbReference type="Pfam" id="PF08208">
    <property type="entry name" value="RNA_polI_A34"/>
    <property type="match status" value="1"/>
</dbReference>
<feature type="compositionally biased region" description="Acidic residues" evidence="1">
    <location>
        <begin position="126"/>
        <end position="135"/>
    </location>
</feature>
<feature type="compositionally biased region" description="Low complexity" evidence="1">
    <location>
        <begin position="140"/>
        <end position="150"/>
    </location>
</feature>
<comment type="caution">
    <text evidence="2">The sequence shown here is derived from an EMBL/GenBank/DDBJ whole genome shotgun (WGS) entry which is preliminary data.</text>
</comment>
<feature type="compositionally biased region" description="Low complexity" evidence="1">
    <location>
        <begin position="431"/>
        <end position="441"/>
    </location>
</feature>
<feature type="compositionally biased region" description="Low complexity" evidence="1">
    <location>
        <begin position="35"/>
        <end position="45"/>
    </location>
</feature>
<accession>A0A2P8A9Z7</accession>
<feature type="compositionally biased region" description="Acidic residues" evidence="1">
    <location>
        <begin position="75"/>
        <end position="92"/>
    </location>
</feature>
<proteinExistence type="predicted"/>
<sequence length="575" mass="60666">MAKSKEKAAVSTKKAIAPFLKPTKSQLSQEKITESDSGSGSGSDSDVSESEEETAQANGTGKAASKEKKGSSEAESSEESSEGSESEEDEETDKVALKEKSKAAKGWVDSTNGHDEDASSTVSSSSEEESDEDQGATDAPKTTPKKPTTTSSRPLEAPKFTPPPGYTKITTFDNGALLDPSDLTSKELWHITLPASVPITQLTSIPLSALQSATPVLTHAGIPYILYSAPGPTASSTGKALLLPSPTSKTFKIHPQPITKTLHLKPQISLPNLHPNQADPATGSQAAAVTTFQSIDKTRPQVRRLKMRCLPPGFGRGRPGTIGSESEGQSESDSDIEMADAPAPTAQKGFRRPAGASSASTPQANDKANDEKASKKRKRDAPAPSPSTATATTAPETTTPTKSQKGQKADKADISEKRKRKPENLMDKIAAEAAPLATETAVESVKANKRPQARTVGETLAAVSDSDSDNDEDEDHAGAGALVAKKERTKGAKGTEVGKAGRSEGKAKAGKTKAETKEEGQGGREVSEELGQEVQVEGKKQSKEEKEARRARKAERARIRAEKEARRRGREGKGK</sequence>
<evidence type="ECO:0000313" key="3">
    <source>
        <dbReference type="Proteomes" id="UP000243723"/>
    </source>
</evidence>
<organism evidence="2 3">
    <name type="scientific">Elsinoe australis</name>
    <dbReference type="NCBI Taxonomy" id="40998"/>
    <lineage>
        <taxon>Eukaryota</taxon>
        <taxon>Fungi</taxon>
        <taxon>Dikarya</taxon>
        <taxon>Ascomycota</taxon>
        <taxon>Pezizomycotina</taxon>
        <taxon>Dothideomycetes</taxon>
        <taxon>Dothideomycetidae</taxon>
        <taxon>Myriangiales</taxon>
        <taxon>Elsinoaceae</taxon>
        <taxon>Elsinoe</taxon>
    </lineage>
</organism>
<feature type="compositionally biased region" description="Acidic residues" evidence="1">
    <location>
        <begin position="328"/>
        <end position="338"/>
    </location>
</feature>
<protein>
    <submittedName>
        <fullName evidence="2">Uncharacterized protein</fullName>
    </submittedName>
</protein>
<dbReference type="InterPro" id="IPR053263">
    <property type="entry name" value="Euk_RPA34_RNAP_subunit"/>
</dbReference>
<dbReference type="InterPro" id="IPR013240">
    <property type="entry name" value="DNA-dir_RNA_pol1_su_RPA34"/>
</dbReference>
<feature type="compositionally biased region" description="Basic and acidic residues" evidence="1">
    <location>
        <begin position="407"/>
        <end position="430"/>
    </location>
</feature>
<feature type="region of interest" description="Disordered" evidence="1">
    <location>
        <begin position="269"/>
        <end position="575"/>
    </location>
</feature>
<feature type="region of interest" description="Disordered" evidence="1">
    <location>
        <begin position="1"/>
        <end position="166"/>
    </location>
</feature>
<reference evidence="2 3" key="1">
    <citation type="submission" date="2017-05" db="EMBL/GenBank/DDBJ databases">
        <title>Draft genome sequence of Elsinoe australis.</title>
        <authorList>
            <person name="Cheng Q."/>
        </authorList>
    </citation>
    <scope>NUCLEOTIDE SEQUENCE [LARGE SCALE GENOMIC DNA]</scope>
    <source>
        <strain evidence="2 3">NL1</strain>
    </source>
</reference>
<dbReference type="EMBL" id="NHZQ01000050">
    <property type="protein sequence ID" value="PSK57287.1"/>
    <property type="molecule type" value="Genomic_DNA"/>
</dbReference>
<dbReference type="PANTHER" id="PTHR28155">
    <property type="entry name" value="ACR243WP"/>
    <property type="match status" value="1"/>
</dbReference>
<feature type="compositionally biased region" description="Low complexity" evidence="1">
    <location>
        <begin position="386"/>
        <end position="401"/>
    </location>
</feature>
<evidence type="ECO:0000256" key="1">
    <source>
        <dbReference type="SAM" id="MobiDB-lite"/>
    </source>
</evidence>
<feature type="compositionally biased region" description="Basic and acidic residues" evidence="1">
    <location>
        <begin position="499"/>
        <end position="527"/>
    </location>
</feature>